<reference evidence="1" key="1">
    <citation type="submission" date="2019-09" db="EMBL/GenBank/DDBJ databases">
        <title>Draft genome information of white flower Hibiscus syriacus.</title>
        <authorList>
            <person name="Kim Y.-M."/>
        </authorList>
    </citation>
    <scope>NUCLEOTIDE SEQUENCE [LARGE SCALE GENOMIC DNA]</scope>
    <source>
        <strain evidence="1">YM2019G1</strain>
    </source>
</reference>
<gene>
    <name evidence="1" type="ORF">F3Y22_tig00111390pilonHSYRG00136</name>
</gene>
<accession>A0A6A2YMC6</accession>
<comment type="caution">
    <text evidence="1">The sequence shown here is derived from an EMBL/GenBank/DDBJ whole genome shotgun (WGS) entry which is preliminary data.</text>
</comment>
<evidence type="ECO:0000313" key="2">
    <source>
        <dbReference type="Proteomes" id="UP000436088"/>
    </source>
</evidence>
<protein>
    <submittedName>
        <fullName evidence="1">Uncharacterized protein</fullName>
    </submittedName>
</protein>
<evidence type="ECO:0000313" key="1">
    <source>
        <dbReference type="EMBL" id="KAE8680412.1"/>
    </source>
</evidence>
<dbReference type="EMBL" id="VEPZ02001326">
    <property type="protein sequence ID" value="KAE8680412.1"/>
    <property type="molecule type" value="Genomic_DNA"/>
</dbReference>
<dbReference type="AlphaFoldDB" id="A0A6A2YMC6"/>
<sequence>MSAEMLRFYTDLLGFEDAGVKSCGVDLLKSLFGYELPCAAAASLVEEDDFLAAIRDFFQSGTLLPAFNATAIALMGMSLVGSRCGDGFENVPAWAGVDLKICTHHGWWAGGGLKNSRWVWGWGKGYPHPTRPFAIPIHSYDKYNVCDFHMGAPMHSTGNCGPLMKEIETIISNGTLTRELVEQWMVNPIGVPKR</sequence>
<organism evidence="1 2">
    <name type="scientific">Hibiscus syriacus</name>
    <name type="common">Rose of Sharon</name>
    <dbReference type="NCBI Taxonomy" id="106335"/>
    <lineage>
        <taxon>Eukaryota</taxon>
        <taxon>Viridiplantae</taxon>
        <taxon>Streptophyta</taxon>
        <taxon>Embryophyta</taxon>
        <taxon>Tracheophyta</taxon>
        <taxon>Spermatophyta</taxon>
        <taxon>Magnoliopsida</taxon>
        <taxon>eudicotyledons</taxon>
        <taxon>Gunneridae</taxon>
        <taxon>Pentapetalae</taxon>
        <taxon>rosids</taxon>
        <taxon>malvids</taxon>
        <taxon>Malvales</taxon>
        <taxon>Malvaceae</taxon>
        <taxon>Malvoideae</taxon>
        <taxon>Hibiscus</taxon>
    </lineage>
</organism>
<keyword evidence="2" id="KW-1185">Reference proteome</keyword>
<dbReference type="Proteomes" id="UP000436088">
    <property type="component" value="Unassembled WGS sequence"/>
</dbReference>
<name>A0A6A2YMC6_HIBSY</name>
<proteinExistence type="predicted"/>